<sequence>MDLAGDRRRCPVALYCKGAGNRDVAQIGVESGKIQGYERESTAPPWMPKRILDLDIEIQVGGAGHRAQDSEMCKVAFQMRVAKHPGARHPPQLPVQGKFQRVGAGQPGGSAALGLERGLGQDDRDAVDGQQAVFEPPGELGSFDGGHGLAVVRREDPQALDAC</sequence>
<keyword evidence="2" id="KW-1185">Reference proteome</keyword>
<evidence type="ECO:0000313" key="2">
    <source>
        <dbReference type="Proteomes" id="UP000005459"/>
    </source>
</evidence>
<proteinExistence type="predicted"/>
<dbReference type="Proteomes" id="UP000005459">
    <property type="component" value="Unassembled WGS sequence"/>
</dbReference>
<dbReference type="EMBL" id="AFWV01000008">
    <property type="protein sequence ID" value="EGV18166.1"/>
    <property type="molecule type" value="Genomic_DNA"/>
</dbReference>
<dbReference type="RefSeq" id="WP_007193578.1">
    <property type="nucleotide sequence ID" value="NZ_AFWV01000008.1"/>
</dbReference>
<gene>
    <name evidence="1" type="ORF">ThimaDRAFT_2705</name>
</gene>
<name>F9UCQ3_9GAMM</name>
<protein>
    <submittedName>
        <fullName evidence="1">Uncharacterized protein</fullName>
    </submittedName>
</protein>
<dbReference type="AlphaFoldDB" id="F9UCQ3"/>
<reference evidence="1 2" key="1">
    <citation type="submission" date="2011-06" db="EMBL/GenBank/DDBJ databases">
        <title>The draft genome of Thiocapsa marina 5811.</title>
        <authorList>
            <consortium name="US DOE Joint Genome Institute (JGI-PGF)"/>
            <person name="Lucas S."/>
            <person name="Han J."/>
            <person name="Cheng J.-F."/>
            <person name="Goodwin L."/>
            <person name="Pitluck S."/>
            <person name="Peters L."/>
            <person name="Land M.L."/>
            <person name="Hauser L."/>
            <person name="Vogl K."/>
            <person name="Liu Z."/>
            <person name="Imhoff J."/>
            <person name="Thiel V."/>
            <person name="Frigaard N.-U."/>
            <person name="Bryant D."/>
            <person name="Woyke T.J."/>
        </authorList>
    </citation>
    <scope>NUCLEOTIDE SEQUENCE [LARGE SCALE GENOMIC DNA]</scope>
    <source>
        <strain evidence="1 2">5811</strain>
    </source>
</reference>
<evidence type="ECO:0000313" key="1">
    <source>
        <dbReference type="EMBL" id="EGV18166.1"/>
    </source>
</evidence>
<accession>F9UCQ3</accession>
<organism evidence="1 2">
    <name type="scientific">Thiocapsa marina 5811</name>
    <dbReference type="NCBI Taxonomy" id="768671"/>
    <lineage>
        <taxon>Bacteria</taxon>
        <taxon>Pseudomonadati</taxon>
        <taxon>Pseudomonadota</taxon>
        <taxon>Gammaproteobacteria</taxon>
        <taxon>Chromatiales</taxon>
        <taxon>Chromatiaceae</taxon>
        <taxon>Thiocapsa</taxon>
    </lineage>
</organism>